<evidence type="ECO:0000256" key="1">
    <source>
        <dbReference type="SAM" id="Coils"/>
    </source>
</evidence>
<evidence type="ECO:0000313" key="4">
    <source>
        <dbReference type="Proteomes" id="UP000267166"/>
    </source>
</evidence>
<feature type="compositionally biased region" description="Polar residues" evidence="2">
    <location>
        <begin position="312"/>
        <end position="322"/>
    </location>
</feature>
<sequence length="322" mass="37637">MARPYLTLEKWLSTETDLKKEFLDLESDLNPDQIRKIVKPGKKDCYSSTNYSSSRQSGDQDITYRNSQSQSNDINKIFPNPLNFEVDKFTVEISDEHFEILKKKFLLFKYNRNIKKSNRVTKQITLDQNTLKELNRIKEKYSFKSLHNCLEFLIDRQNSQLTEKNKIISTLKKEKNINNDSNLIKEIKLKDEEINQLKTDLERQKYTINENMSLSAKEFEQHLIDLAVSKMIELEKIKAFLGEISQEEQQTINETLAPEALSQIETQLRNECAEQKQLLINKNQSNTNKALGFDQHSQYGNTVQNDDEVEGISNNERSNVKN</sequence>
<dbReference type="AlphaFoldDB" id="A0A498D0Q9"/>
<keyword evidence="1" id="KW-0175">Coiled coil</keyword>
<dbReference type="RefSeq" id="WP_121594885.1">
    <property type="nucleotide sequence ID" value="NZ_RCHD01000050.1"/>
</dbReference>
<dbReference type="Proteomes" id="UP000267166">
    <property type="component" value="Unassembled WGS sequence"/>
</dbReference>
<name>A0A498D0Q9_9GAMM</name>
<dbReference type="EMBL" id="RCHD01000050">
    <property type="protein sequence ID" value="RLL31204.1"/>
    <property type="molecule type" value="Genomic_DNA"/>
</dbReference>
<feature type="region of interest" description="Disordered" evidence="2">
    <location>
        <begin position="293"/>
        <end position="322"/>
    </location>
</feature>
<feature type="compositionally biased region" description="Polar residues" evidence="2">
    <location>
        <begin position="293"/>
        <end position="304"/>
    </location>
</feature>
<accession>A0A498D0Q9</accession>
<protein>
    <submittedName>
        <fullName evidence="3">Uncharacterized protein</fullName>
    </submittedName>
</protein>
<evidence type="ECO:0000256" key="2">
    <source>
        <dbReference type="SAM" id="MobiDB-lite"/>
    </source>
</evidence>
<feature type="compositionally biased region" description="Polar residues" evidence="2">
    <location>
        <begin position="59"/>
        <end position="74"/>
    </location>
</feature>
<reference evidence="3 4" key="1">
    <citation type="submission" date="2018-09" db="EMBL/GenBank/DDBJ databases">
        <title>The draft genome of Acinetobacter sp. strains.</title>
        <authorList>
            <person name="Qin J."/>
            <person name="Feng Y."/>
            <person name="Zong Z."/>
        </authorList>
    </citation>
    <scope>NUCLEOTIDE SEQUENCE [LARGE SCALE GENOMIC DNA]</scope>
    <source>
        <strain evidence="3 4">WCHAc060003</strain>
    </source>
</reference>
<feature type="coiled-coil region" evidence="1">
    <location>
        <begin position="154"/>
        <end position="204"/>
    </location>
</feature>
<feature type="compositionally biased region" description="Low complexity" evidence="2">
    <location>
        <begin position="47"/>
        <end position="57"/>
    </location>
</feature>
<comment type="caution">
    <text evidence="3">The sequence shown here is derived from an EMBL/GenBank/DDBJ whole genome shotgun (WGS) entry which is preliminary data.</text>
</comment>
<gene>
    <name evidence="3" type="ORF">D9K80_15535</name>
</gene>
<feature type="region of interest" description="Disordered" evidence="2">
    <location>
        <begin position="42"/>
        <end position="74"/>
    </location>
</feature>
<proteinExistence type="predicted"/>
<organism evidence="3 4">
    <name type="scientific">Acinetobacter cumulans</name>
    <dbReference type="NCBI Taxonomy" id="2136182"/>
    <lineage>
        <taxon>Bacteria</taxon>
        <taxon>Pseudomonadati</taxon>
        <taxon>Pseudomonadota</taxon>
        <taxon>Gammaproteobacteria</taxon>
        <taxon>Moraxellales</taxon>
        <taxon>Moraxellaceae</taxon>
        <taxon>Acinetobacter</taxon>
    </lineage>
</organism>
<evidence type="ECO:0000313" key="3">
    <source>
        <dbReference type="EMBL" id="RLL31204.1"/>
    </source>
</evidence>